<dbReference type="Proteomes" id="UP000250235">
    <property type="component" value="Unassembled WGS sequence"/>
</dbReference>
<accession>A0A2Z6ZSL4</accession>
<proteinExistence type="predicted"/>
<organism evidence="1 2">
    <name type="scientific">Dorcoceras hygrometricum</name>
    <dbReference type="NCBI Taxonomy" id="472368"/>
    <lineage>
        <taxon>Eukaryota</taxon>
        <taxon>Viridiplantae</taxon>
        <taxon>Streptophyta</taxon>
        <taxon>Embryophyta</taxon>
        <taxon>Tracheophyta</taxon>
        <taxon>Spermatophyta</taxon>
        <taxon>Magnoliopsida</taxon>
        <taxon>eudicotyledons</taxon>
        <taxon>Gunneridae</taxon>
        <taxon>Pentapetalae</taxon>
        <taxon>asterids</taxon>
        <taxon>lamiids</taxon>
        <taxon>Lamiales</taxon>
        <taxon>Gesneriaceae</taxon>
        <taxon>Didymocarpoideae</taxon>
        <taxon>Trichosporeae</taxon>
        <taxon>Loxocarpinae</taxon>
        <taxon>Dorcoceras</taxon>
    </lineage>
</organism>
<protein>
    <submittedName>
        <fullName evidence="1">Uncharacterized protein</fullName>
    </submittedName>
</protein>
<dbReference type="AlphaFoldDB" id="A0A2Z6ZSL4"/>
<gene>
    <name evidence="1" type="ORF">F511_46820</name>
</gene>
<dbReference type="EMBL" id="KV148645">
    <property type="protein sequence ID" value="KZT76155.1"/>
    <property type="molecule type" value="Genomic_DNA"/>
</dbReference>
<reference evidence="1 2" key="1">
    <citation type="journal article" date="2015" name="Proc. Natl. Acad. Sci. U.S.A.">
        <title>The resurrection genome of Boea hygrometrica: A blueprint for survival of dehydration.</title>
        <authorList>
            <person name="Xiao L."/>
            <person name="Yang G."/>
            <person name="Zhang L."/>
            <person name="Yang X."/>
            <person name="Zhao S."/>
            <person name="Ji Z."/>
            <person name="Zhou Q."/>
            <person name="Hu M."/>
            <person name="Wang Y."/>
            <person name="Chen M."/>
            <person name="Xu Y."/>
            <person name="Jin H."/>
            <person name="Xiao X."/>
            <person name="Hu G."/>
            <person name="Bao F."/>
            <person name="Hu Y."/>
            <person name="Wan P."/>
            <person name="Li L."/>
            <person name="Deng X."/>
            <person name="Kuang T."/>
            <person name="Xiang C."/>
            <person name="Zhu J.K."/>
            <person name="Oliver M.J."/>
            <person name="He Y."/>
        </authorList>
    </citation>
    <scope>NUCLEOTIDE SEQUENCE [LARGE SCALE GENOMIC DNA]</scope>
    <source>
        <strain evidence="2">cv. XS01</strain>
    </source>
</reference>
<keyword evidence="2" id="KW-1185">Reference proteome</keyword>
<sequence>MKLCVLAGRCAPLIDVVRRSLREEAAMCVRWPQAKAGRSANRCATIGARCVLAVRRCARRLAPPPRCLWWWRRRRPPLRRVSGDVVTAGLISSRFWFGLVSGSP</sequence>
<name>A0A2Z6ZSL4_9LAMI</name>
<evidence type="ECO:0000313" key="1">
    <source>
        <dbReference type="EMBL" id="KZT76155.1"/>
    </source>
</evidence>
<evidence type="ECO:0000313" key="2">
    <source>
        <dbReference type="Proteomes" id="UP000250235"/>
    </source>
</evidence>